<dbReference type="AlphaFoldDB" id="A0A0L6VF77"/>
<accession>A0A0L6VF77</accession>
<keyword evidence="1" id="KW-0812">Transmembrane</keyword>
<name>A0A0L6VF77_9BASI</name>
<organism evidence="2 3">
    <name type="scientific">Puccinia sorghi</name>
    <dbReference type="NCBI Taxonomy" id="27349"/>
    <lineage>
        <taxon>Eukaryota</taxon>
        <taxon>Fungi</taxon>
        <taxon>Dikarya</taxon>
        <taxon>Basidiomycota</taxon>
        <taxon>Pucciniomycotina</taxon>
        <taxon>Pucciniomycetes</taxon>
        <taxon>Pucciniales</taxon>
        <taxon>Pucciniaceae</taxon>
        <taxon>Puccinia</taxon>
    </lineage>
</organism>
<protein>
    <submittedName>
        <fullName evidence="2">Uncharacterized protein</fullName>
    </submittedName>
</protein>
<gene>
    <name evidence="2" type="ORF">VP01_1747g1</name>
</gene>
<dbReference type="VEuPathDB" id="FungiDB:VP01_1747g1"/>
<feature type="transmembrane region" description="Helical" evidence="1">
    <location>
        <begin position="212"/>
        <end position="231"/>
    </location>
</feature>
<sequence>MATTKVWAHNLFNYIDGCVGLDCEFQSQIPLLLIWVQVSSYEVSGKLTQANEHITHVIATHAMARVWFCFSRHYHNCWCLLNYHLSMTGFHPPNGYFIDTRRINLPLHSHSSPSVLGTVVRIPFKPNSPVILPWQLALKFFLLTFSYIELIPVVYSFWYHLHFNYNSLVNWLQLRFMPSCCDSVLTVVLQAVSLPFNHDYLGFSITFICDEMFWGLYFWLTTSIWGVFIIFRNFIFPVGNFWGVNLKNITSQVELRMNRYSFRLPKKSYISFAHPIFLEIIFEFPKTVKDHNENDVIHAQQLIFCLEMIITHISYVDIQKLPGRFCCYSKHPLKVIQPSFDAQSLFRLHSDCAKSSTYKLSRFIFQCDILFLCYDHIENADKSLASEPPSIYKYNSIRNVKTITPFSINRLNES</sequence>
<dbReference type="EMBL" id="LAVV01006556">
    <property type="protein sequence ID" value="KNZ59374.1"/>
    <property type="molecule type" value="Genomic_DNA"/>
</dbReference>
<evidence type="ECO:0000313" key="3">
    <source>
        <dbReference type="Proteomes" id="UP000037035"/>
    </source>
</evidence>
<feature type="transmembrane region" description="Helical" evidence="1">
    <location>
        <begin position="140"/>
        <end position="161"/>
    </location>
</feature>
<keyword evidence="3" id="KW-1185">Reference proteome</keyword>
<keyword evidence="1" id="KW-0472">Membrane</keyword>
<dbReference type="Proteomes" id="UP000037035">
    <property type="component" value="Unassembled WGS sequence"/>
</dbReference>
<evidence type="ECO:0000256" key="1">
    <source>
        <dbReference type="SAM" id="Phobius"/>
    </source>
</evidence>
<proteinExistence type="predicted"/>
<evidence type="ECO:0000313" key="2">
    <source>
        <dbReference type="EMBL" id="KNZ59374.1"/>
    </source>
</evidence>
<keyword evidence="1" id="KW-1133">Transmembrane helix</keyword>
<comment type="caution">
    <text evidence="2">The sequence shown here is derived from an EMBL/GenBank/DDBJ whole genome shotgun (WGS) entry which is preliminary data.</text>
</comment>
<reference evidence="2 3" key="1">
    <citation type="submission" date="2015-08" db="EMBL/GenBank/DDBJ databases">
        <title>Next Generation Sequencing and Analysis of the Genome of Puccinia sorghi L Schw, the Causal Agent of Maize Common Rust.</title>
        <authorList>
            <person name="Rochi L."/>
            <person name="Burguener G."/>
            <person name="Darino M."/>
            <person name="Turjanski A."/>
            <person name="Kreff E."/>
            <person name="Dieguez M.J."/>
            <person name="Sacco F."/>
        </authorList>
    </citation>
    <scope>NUCLEOTIDE SEQUENCE [LARGE SCALE GENOMIC DNA]</scope>
    <source>
        <strain evidence="2 3">RO10H11247</strain>
    </source>
</reference>